<dbReference type="KEGG" id="tfr:BR63_12625"/>
<organism evidence="1 2">
    <name type="scientific">Thermanaerosceptrum fracticalcis</name>
    <dbReference type="NCBI Taxonomy" id="1712410"/>
    <lineage>
        <taxon>Bacteria</taxon>
        <taxon>Bacillati</taxon>
        <taxon>Bacillota</taxon>
        <taxon>Clostridia</taxon>
        <taxon>Eubacteriales</taxon>
        <taxon>Peptococcaceae</taxon>
        <taxon>Thermanaerosceptrum</taxon>
    </lineage>
</organism>
<protein>
    <submittedName>
        <fullName evidence="1">Uncharacterized protein</fullName>
    </submittedName>
</protein>
<gene>
    <name evidence="1" type="ORF">BR63_12625</name>
</gene>
<sequence>MLVSTLTTLALRCPGCGKMDFYAISRFNFSGNTNVKVLCECGTTLINIAKKSRNIYCLQIECVMCETKHLITLKAHELWNQKVRTVTCEGTGVEIGFIGTKELVMKSVKNLDRSIREMAEDLGYDKYFLNSDVMFQALELLRTMAEEGRMSCSCGGAQLELEVFPDRIELSCSSCDAVGIVFAETVKDLQWIQNMEGIHLEAHSYRYLDDKRLKKRRRVRK</sequence>
<dbReference type="EMBL" id="CP045798">
    <property type="protein sequence ID" value="QNB47076.1"/>
    <property type="molecule type" value="Genomic_DNA"/>
</dbReference>
<reference evidence="1 2" key="1">
    <citation type="journal article" date="2019" name="Front. Microbiol.">
        <title>Thermoanaerosceptrum fracticalcis gen. nov. sp. nov., a Novel Fumarate-Fermenting Microorganism From a Deep Fractured Carbonate Aquifer of the US Great Basin.</title>
        <authorList>
            <person name="Hamilton-Brehm S.D."/>
            <person name="Stewart L.E."/>
            <person name="Zavarin M."/>
            <person name="Caldwell M."/>
            <person name="Lawson P.A."/>
            <person name="Onstott T.C."/>
            <person name="Grzymski J."/>
            <person name="Neveux I."/>
            <person name="Lollar B.S."/>
            <person name="Russell C.E."/>
            <person name="Moser D.P."/>
        </authorList>
    </citation>
    <scope>NUCLEOTIDE SEQUENCE [LARGE SCALE GENOMIC DNA]</scope>
    <source>
        <strain evidence="1 2">DRI-13</strain>
    </source>
</reference>
<evidence type="ECO:0000313" key="1">
    <source>
        <dbReference type="EMBL" id="QNB47076.1"/>
    </source>
</evidence>
<dbReference type="OrthoDB" id="1678992at2"/>
<keyword evidence="2" id="KW-1185">Reference proteome</keyword>
<proteinExistence type="predicted"/>
<dbReference type="AlphaFoldDB" id="A0A7G6E4S2"/>
<dbReference type="RefSeq" id="WP_034425205.1">
    <property type="nucleotide sequence ID" value="NZ_CP045798.1"/>
</dbReference>
<dbReference type="Proteomes" id="UP000515847">
    <property type="component" value="Chromosome"/>
</dbReference>
<evidence type="ECO:0000313" key="2">
    <source>
        <dbReference type="Proteomes" id="UP000515847"/>
    </source>
</evidence>
<accession>A0A7G6E4S2</accession>
<name>A0A7G6E4S2_THEFR</name>